<keyword evidence="5 8" id="KW-0496">Mitochondrion</keyword>
<reference evidence="8" key="1">
    <citation type="journal article" date="2012" name="BMC Genomics">
        <title>Novel type of linear mitochondrial genomes with dual flip-flop inversion system in apicomplexan parasites, Babesia microti and Babesia rodhaini.</title>
        <authorList>
            <person name="Hikosaka K."/>
            <person name="Tsuji N."/>
            <person name="Watanabe Y."/>
            <person name="Kishine H."/>
            <person name="Horii T."/>
            <person name="Igarashi I."/>
            <person name="Kita K."/>
            <person name="Tanabe K."/>
        </authorList>
    </citation>
    <scope>NUCLEOTIDE SEQUENCE</scope>
    <source>
        <strain evidence="8">Australian</strain>
    </source>
</reference>
<dbReference type="EMBL" id="AB624358">
    <property type="protein sequence ID" value="BAM68233.1"/>
    <property type="molecule type" value="Genomic_DNA"/>
</dbReference>
<name>K7ZP83_BABRO</name>
<feature type="domain" description="Heme-copper oxidase subunit III family profile" evidence="7">
    <location>
        <begin position="1"/>
        <end position="220"/>
    </location>
</feature>
<dbReference type="GO" id="GO:0022904">
    <property type="term" value="P:respiratory electron transport chain"/>
    <property type="evidence" value="ECO:0007669"/>
    <property type="project" value="InterPro"/>
</dbReference>
<dbReference type="AlphaFoldDB" id="K7ZP83"/>
<geneLocation type="mitochondrion" evidence="8"/>
<evidence type="ECO:0000256" key="3">
    <source>
        <dbReference type="ARBA" id="ARBA00022989"/>
    </source>
</evidence>
<feature type="transmembrane region" description="Helical" evidence="6">
    <location>
        <begin position="51"/>
        <end position="76"/>
    </location>
</feature>
<evidence type="ECO:0000256" key="1">
    <source>
        <dbReference type="ARBA" id="ARBA00004141"/>
    </source>
</evidence>
<keyword evidence="4 6" id="KW-0472">Membrane</keyword>
<accession>K7ZP83</accession>
<keyword evidence="2 5" id="KW-0812">Transmembrane</keyword>
<feature type="transmembrane region" description="Helical" evidence="6">
    <location>
        <begin position="156"/>
        <end position="177"/>
    </location>
</feature>
<dbReference type="GO" id="GO:0016020">
    <property type="term" value="C:membrane"/>
    <property type="evidence" value="ECO:0007669"/>
    <property type="project" value="UniProtKB-SubCell"/>
</dbReference>
<sequence>MIFIIIYTNLFSIYSSTLKELSIGLFLVNSLFTIVNTLQEISETLTYSLYSLIYSIILSESIIFVSILYSTLHLLINKDPIDSYPATECIESLTDSLATGCCCITYMLFDNRDSAISLNSILADICTIASLIYTYIQSNEYYNMLSFVNLNSQISIFYYITITHALHVLLGIGTMLLHKVHFSTLCNNVLTESYPYMYIATYWHFVEAVWIALIMMFYTY</sequence>
<dbReference type="GO" id="GO:0004129">
    <property type="term" value="F:cytochrome-c oxidase activity"/>
    <property type="evidence" value="ECO:0007669"/>
    <property type="project" value="InterPro"/>
</dbReference>
<comment type="subcellular location">
    <subcellularLocation>
        <location evidence="1">Membrane</location>
        <topology evidence="1">Multi-pass membrane protein</topology>
    </subcellularLocation>
</comment>
<dbReference type="EMBL" id="AB624357">
    <property type="protein sequence ID" value="BAM68230.1"/>
    <property type="molecule type" value="Genomic_DNA"/>
</dbReference>
<feature type="transmembrane region" description="Helical" evidence="6">
    <location>
        <begin position="198"/>
        <end position="218"/>
    </location>
</feature>
<evidence type="ECO:0000256" key="2">
    <source>
        <dbReference type="ARBA" id="ARBA00022692"/>
    </source>
</evidence>
<dbReference type="EMBL" id="AB624359">
    <property type="protein sequence ID" value="BAM68236.1"/>
    <property type="molecule type" value="Genomic_DNA"/>
</dbReference>
<evidence type="ECO:0000256" key="5">
    <source>
        <dbReference type="RuleBase" id="RU003375"/>
    </source>
</evidence>
<evidence type="ECO:0000259" key="7">
    <source>
        <dbReference type="PROSITE" id="PS50253"/>
    </source>
</evidence>
<dbReference type="InterPro" id="IPR013833">
    <property type="entry name" value="Cyt_c_oxidase_su3_a-hlx"/>
</dbReference>
<comment type="function">
    <text evidence="5">Component of the cytochrome c oxidase, the last enzyme in the mitochondrial electron transport chain which drives oxidative phosphorylation. The respiratory chain contains 3 multisubunit complexes succinate dehydrogenase (complex II, CII), ubiquinol-cytochrome c oxidoreductase (cytochrome b-c1 complex, complex III, CIII) and cytochrome c oxidase (complex IV, CIV), that cooperate to transfer electrons derived from NADH and succinate to molecular oxygen, creating an electrochemical gradient over the inner membrane that drives transmembrane transport and the ATP synthase. Cytochrome c oxidase is the component of the respiratory chain that catalyzes the reduction of oxygen to water. Electrons originating from reduced cytochrome c in the intermembrane space (IMS) are transferred via the dinuclear copper A center (CU(A)) of subunit 2 and heme A of subunit 1 to the active site in subunit 1, a binuclear center (BNC) formed by heme A3 and copper B (CU(B)). The BNC reduces molecular oxygen to 2 water molecules using 4 electrons from cytochrome c in the IMS and 4 protons from the mitochondrial matrix.</text>
</comment>
<feature type="transmembrane region" description="Helical" evidence="6">
    <location>
        <begin position="21"/>
        <end position="39"/>
    </location>
</feature>
<proteinExistence type="inferred from homology"/>
<feature type="transmembrane region" description="Helical" evidence="6">
    <location>
        <begin position="116"/>
        <end position="136"/>
    </location>
</feature>
<gene>
    <name evidence="8" type="primary">cox3</name>
</gene>
<evidence type="ECO:0000256" key="6">
    <source>
        <dbReference type="SAM" id="Phobius"/>
    </source>
</evidence>
<comment type="similarity">
    <text evidence="5">Belongs to the cytochrome c oxidase subunit 3 family.</text>
</comment>
<organism evidence="8">
    <name type="scientific">Babesia rodhaini</name>
    <dbReference type="NCBI Taxonomy" id="5870"/>
    <lineage>
        <taxon>Eukaryota</taxon>
        <taxon>Sar</taxon>
        <taxon>Alveolata</taxon>
        <taxon>Apicomplexa</taxon>
        <taxon>Aconoidasida</taxon>
        <taxon>Piroplasmida</taxon>
        <taxon>Babesiidae</taxon>
        <taxon>Babesia</taxon>
    </lineage>
</organism>
<protein>
    <recommendedName>
        <fullName evidence="5">Cytochrome c oxidase subunit 3</fullName>
    </recommendedName>
</protein>
<evidence type="ECO:0000313" key="8">
    <source>
        <dbReference type="EMBL" id="BAM68230.1"/>
    </source>
</evidence>
<evidence type="ECO:0000256" key="4">
    <source>
        <dbReference type="ARBA" id="ARBA00023136"/>
    </source>
</evidence>
<dbReference type="InterPro" id="IPR000298">
    <property type="entry name" value="Cyt_c_oxidase-like_su3"/>
</dbReference>
<dbReference type="EMBL" id="AB624360">
    <property type="protein sequence ID" value="BAM68239.1"/>
    <property type="molecule type" value="Genomic_DNA"/>
</dbReference>
<dbReference type="Pfam" id="PF00510">
    <property type="entry name" value="COX3"/>
    <property type="match status" value="1"/>
</dbReference>
<keyword evidence="3 6" id="KW-1133">Transmembrane helix</keyword>
<dbReference type="SUPFAM" id="SSF81452">
    <property type="entry name" value="Cytochrome c oxidase subunit III-like"/>
    <property type="match status" value="1"/>
</dbReference>
<dbReference type="Gene3D" id="1.20.120.80">
    <property type="entry name" value="Cytochrome c oxidase, subunit III, four-helix bundle"/>
    <property type="match status" value="1"/>
</dbReference>
<dbReference type="InterPro" id="IPR035973">
    <property type="entry name" value="Cyt_c_oxidase_su3-like_sf"/>
</dbReference>
<dbReference type="PROSITE" id="PS50253">
    <property type="entry name" value="COX3"/>
    <property type="match status" value="1"/>
</dbReference>